<dbReference type="Pfam" id="PF05188">
    <property type="entry name" value="MutS_II"/>
    <property type="match status" value="1"/>
</dbReference>
<dbReference type="EMBL" id="UAPV01000001">
    <property type="protein sequence ID" value="SPT68844.1"/>
    <property type="molecule type" value="Genomic_DNA"/>
</dbReference>
<evidence type="ECO:0000256" key="9">
    <source>
        <dbReference type="HAMAP-Rule" id="MF_00096"/>
    </source>
</evidence>
<reference evidence="13 14" key="1">
    <citation type="submission" date="2018-06" db="EMBL/GenBank/DDBJ databases">
        <authorList>
            <consortium name="Pathogen Informatics"/>
            <person name="Doyle S."/>
        </authorList>
    </citation>
    <scope>NUCLEOTIDE SEQUENCE [LARGE SCALE GENOMIC DNA]</scope>
    <source>
        <strain evidence="13 14">NCTC13093</strain>
    </source>
</reference>
<gene>
    <name evidence="9 13" type="primary">mutS</name>
    <name evidence="13" type="ORF">NCTC13093_00190</name>
</gene>
<evidence type="ECO:0000256" key="3">
    <source>
        <dbReference type="ARBA" id="ARBA00022741"/>
    </source>
</evidence>
<keyword evidence="6 9" id="KW-0238">DNA-binding</keyword>
<dbReference type="InterPro" id="IPR005748">
    <property type="entry name" value="DNA_mismatch_repair_MutS"/>
</dbReference>
<dbReference type="Proteomes" id="UP000250086">
    <property type="component" value="Unassembled WGS sequence"/>
</dbReference>
<keyword evidence="4 9" id="KW-0227">DNA damage</keyword>
<dbReference type="SUPFAM" id="SSF52540">
    <property type="entry name" value="P-loop containing nucleoside triphosphate hydrolases"/>
    <property type="match status" value="1"/>
</dbReference>
<dbReference type="Pfam" id="PF05190">
    <property type="entry name" value="MutS_IV"/>
    <property type="match status" value="1"/>
</dbReference>
<evidence type="ECO:0000256" key="6">
    <source>
        <dbReference type="ARBA" id="ARBA00023125"/>
    </source>
</evidence>
<dbReference type="FunFam" id="1.10.1420.10:FF:000001">
    <property type="entry name" value="DNA mismatch repair protein MutS"/>
    <property type="match status" value="1"/>
</dbReference>
<dbReference type="InterPro" id="IPR027417">
    <property type="entry name" value="P-loop_NTPase"/>
</dbReference>
<dbReference type="FunFam" id="3.40.1170.10:FF:000001">
    <property type="entry name" value="DNA mismatch repair protein MutS"/>
    <property type="match status" value="1"/>
</dbReference>
<dbReference type="GO" id="GO:0005524">
    <property type="term" value="F:ATP binding"/>
    <property type="evidence" value="ECO:0007669"/>
    <property type="project" value="UniProtKB-UniRule"/>
</dbReference>
<dbReference type="InterPro" id="IPR036678">
    <property type="entry name" value="MutS_con_dom_sf"/>
</dbReference>
<dbReference type="Pfam" id="PF05192">
    <property type="entry name" value="MutS_III"/>
    <property type="match status" value="1"/>
</dbReference>
<dbReference type="GO" id="GO:0140664">
    <property type="term" value="F:ATP-dependent DNA damage sensor activity"/>
    <property type="evidence" value="ECO:0007669"/>
    <property type="project" value="InterPro"/>
</dbReference>
<dbReference type="InterPro" id="IPR036187">
    <property type="entry name" value="DNA_mismatch_repair_MutS_sf"/>
</dbReference>
<dbReference type="InterPro" id="IPR007696">
    <property type="entry name" value="DNA_mismatch_repair_MutS_core"/>
</dbReference>
<dbReference type="PANTHER" id="PTHR11361:SF34">
    <property type="entry name" value="DNA MISMATCH REPAIR PROTEIN MSH1, MITOCHONDRIAL"/>
    <property type="match status" value="1"/>
</dbReference>
<keyword evidence="5 9" id="KW-0067">ATP-binding</keyword>
<sequence length="861" mass="95308">MSDSKEQITPLMKQYLDIKSQYPDTLLFFRMGDFYELFFEDAKKVSSLLDLTLTKRGNIKGEPIPMAGIPYHAVDGYLSRLIKQGVSAVICEQSAAPDGSKTIMVRNVSKIVTPGTVTDEGIAPDSLDNSIACIFKGKNYYALSTLSLSSGAFTTALASDIKGITLYLDKASPVELLYPENFKETQIFSDIACIKKLPLWSFDLKSCYKTLCSQFNTSSLFGFDIENLDECISASGALLSYVKDTQNVSLQHIRNIVRDEQSNYVVLDKCAQRNLELLSNLRGEEQGSLLNILDKTLTPMGSRLLKKWLIQPLLDNSKVNKRLDIIENLLDSFPKEKLEEILRSIGDIERIVARVALNTARPKDLSTLRDALNLIPQIKNLIAKYGNSSMSDLDSALVDLKEIRQLLQSAIKDTPSTLLRDGGVIADGYNALLDELRSLMSGSETLLSEIEQREREATGINTLKVNFNQVHGYYIEVTKLNGDKVPDHYIRRQTLKNSERFITPELKDLEERTLNAKAQSLDIEKEIFDGIIATLQSEIPSLDMIAKAISAFDILLSFARVSELNNYTRPEITSQSVITINEGRHPVVEKLNSKPFVANSIDFNSKKVFIISGPNMGGKSTFMRQVALITIMARIGCFVPAASARIGHIDRIFTRIGASDDLSSGRSTFMVEMEEAASILNNATDNSLVLMDEVGRGTSTTEGAALALSIARYLCSSIKAMTLFSTHYGELLNLDSSYAIAQNICFKAQEIKNKIVFLYHAYEGSQSYSYGIEVGKIAGLPNAVIDQAKKDIKDILDKGSISQIQNTLSDDSKEHTEPGADAHERDDLNTDIIDTIKSADLNCMTPLEALNLLSALKARIN</sequence>
<dbReference type="AlphaFoldDB" id="A0A2X0V2S9"/>
<dbReference type="InterPro" id="IPR007860">
    <property type="entry name" value="DNA_mmatch_repair_MutS_con_dom"/>
</dbReference>
<keyword evidence="14" id="KW-1185">Reference proteome</keyword>
<dbReference type="SMART" id="SM00534">
    <property type="entry name" value="MUTSac"/>
    <property type="match status" value="1"/>
</dbReference>
<evidence type="ECO:0000259" key="12">
    <source>
        <dbReference type="PROSITE" id="PS00486"/>
    </source>
</evidence>
<dbReference type="Gene3D" id="3.30.420.110">
    <property type="entry name" value="MutS, connector domain"/>
    <property type="match status" value="1"/>
</dbReference>
<dbReference type="Gene3D" id="3.40.1170.10">
    <property type="entry name" value="DNA repair protein MutS, domain I"/>
    <property type="match status" value="1"/>
</dbReference>
<dbReference type="Gene3D" id="3.40.50.300">
    <property type="entry name" value="P-loop containing nucleotide triphosphate hydrolases"/>
    <property type="match status" value="1"/>
</dbReference>
<evidence type="ECO:0000256" key="2">
    <source>
        <dbReference type="ARBA" id="ARBA00021982"/>
    </source>
</evidence>
<dbReference type="PIRSF" id="PIRSF037677">
    <property type="entry name" value="DNA_mis_repair_Msh6"/>
    <property type="match status" value="1"/>
</dbReference>
<dbReference type="GO" id="GO:0006298">
    <property type="term" value="P:mismatch repair"/>
    <property type="evidence" value="ECO:0007669"/>
    <property type="project" value="UniProtKB-UniRule"/>
</dbReference>
<evidence type="ECO:0000256" key="8">
    <source>
        <dbReference type="ARBA" id="ARBA00024647"/>
    </source>
</evidence>
<dbReference type="InterPro" id="IPR016151">
    <property type="entry name" value="DNA_mismatch_repair_MutS_N"/>
</dbReference>
<evidence type="ECO:0000256" key="11">
    <source>
        <dbReference type="SAM" id="MobiDB-lite"/>
    </source>
</evidence>
<dbReference type="InterPro" id="IPR000432">
    <property type="entry name" value="DNA_mismatch_repair_MutS_C"/>
</dbReference>
<evidence type="ECO:0000256" key="10">
    <source>
        <dbReference type="RuleBase" id="RU003756"/>
    </source>
</evidence>
<dbReference type="GO" id="GO:0005829">
    <property type="term" value="C:cytosol"/>
    <property type="evidence" value="ECO:0007669"/>
    <property type="project" value="TreeGrafter"/>
</dbReference>
<dbReference type="FunFam" id="3.40.50.300:FF:000870">
    <property type="entry name" value="MutS protein homolog 4"/>
    <property type="match status" value="1"/>
</dbReference>
<comment type="similarity">
    <text evidence="1 9 10">Belongs to the DNA mismatch repair MutS family.</text>
</comment>
<dbReference type="GO" id="GO:0003684">
    <property type="term" value="F:damaged DNA binding"/>
    <property type="evidence" value="ECO:0007669"/>
    <property type="project" value="UniProtKB-UniRule"/>
</dbReference>
<proteinExistence type="inferred from homology"/>
<accession>A0A2X0V2S9</accession>
<dbReference type="InterPro" id="IPR045076">
    <property type="entry name" value="MutS"/>
</dbReference>
<dbReference type="SUPFAM" id="SSF55271">
    <property type="entry name" value="DNA repair protein MutS, domain I"/>
    <property type="match status" value="1"/>
</dbReference>
<evidence type="ECO:0000313" key="14">
    <source>
        <dbReference type="Proteomes" id="UP000250086"/>
    </source>
</evidence>
<dbReference type="InterPro" id="IPR007861">
    <property type="entry name" value="DNA_mismatch_repair_MutS_clamp"/>
</dbReference>
<evidence type="ECO:0000313" key="13">
    <source>
        <dbReference type="EMBL" id="SPT68844.1"/>
    </source>
</evidence>
<comment type="function">
    <text evidence="8 9">This protein is involved in the repair of mismatches in DNA. It is possible that it carries out the mismatch recognition step. This protein has a weak ATPase activity.</text>
</comment>
<dbReference type="RefSeq" id="WP_113743059.1">
    <property type="nucleotide sequence ID" value="NZ_UAPV01000001.1"/>
</dbReference>
<evidence type="ECO:0000256" key="7">
    <source>
        <dbReference type="ARBA" id="ARBA00023204"/>
    </source>
</evidence>
<keyword evidence="3 9" id="KW-0547">Nucleotide-binding</keyword>
<feature type="region of interest" description="Disordered" evidence="11">
    <location>
        <begin position="806"/>
        <end position="827"/>
    </location>
</feature>
<dbReference type="Pfam" id="PF01624">
    <property type="entry name" value="MutS_I"/>
    <property type="match status" value="1"/>
</dbReference>
<dbReference type="SMART" id="SM00533">
    <property type="entry name" value="MUTSd"/>
    <property type="match status" value="1"/>
</dbReference>
<evidence type="ECO:0000256" key="4">
    <source>
        <dbReference type="ARBA" id="ARBA00022763"/>
    </source>
</evidence>
<dbReference type="InterPro" id="IPR007695">
    <property type="entry name" value="DNA_mismatch_repair_MutS-lik_N"/>
</dbReference>
<feature type="compositionally biased region" description="Basic and acidic residues" evidence="11">
    <location>
        <begin position="810"/>
        <end position="827"/>
    </location>
</feature>
<evidence type="ECO:0000256" key="1">
    <source>
        <dbReference type="ARBA" id="ARBA00006271"/>
    </source>
</evidence>
<dbReference type="NCBIfam" id="TIGR01070">
    <property type="entry name" value="mutS1"/>
    <property type="match status" value="1"/>
</dbReference>
<dbReference type="Pfam" id="PF00488">
    <property type="entry name" value="MutS_V"/>
    <property type="match status" value="1"/>
</dbReference>
<evidence type="ECO:0000256" key="5">
    <source>
        <dbReference type="ARBA" id="ARBA00022840"/>
    </source>
</evidence>
<dbReference type="Gene3D" id="1.10.1420.10">
    <property type="match status" value="2"/>
</dbReference>
<dbReference type="NCBIfam" id="NF003810">
    <property type="entry name" value="PRK05399.1"/>
    <property type="match status" value="1"/>
</dbReference>
<dbReference type="PROSITE" id="PS00486">
    <property type="entry name" value="DNA_MISMATCH_REPAIR_2"/>
    <property type="match status" value="1"/>
</dbReference>
<dbReference type="SUPFAM" id="SSF53150">
    <property type="entry name" value="DNA repair protein MutS, domain II"/>
    <property type="match status" value="1"/>
</dbReference>
<dbReference type="InterPro" id="IPR017261">
    <property type="entry name" value="DNA_mismatch_repair_MutS/MSH"/>
</dbReference>
<protein>
    <recommendedName>
        <fullName evidence="2 9">DNA mismatch repair protein MutS</fullName>
    </recommendedName>
</protein>
<dbReference type="GO" id="GO:0030983">
    <property type="term" value="F:mismatched DNA binding"/>
    <property type="evidence" value="ECO:0007669"/>
    <property type="project" value="InterPro"/>
</dbReference>
<dbReference type="HAMAP" id="MF_00096">
    <property type="entry name" value="MutS"/>
    <property type="match status" value="1"/>
</dbReference>
<name>A0A2X0V2S9_9GAMM</name>
<dbReference type="SUPFAM" id="SSF48334">
    <property type="entry name" value="DNA repair protein MutS, domain III"/>
    <property type="match status" value="1"/>
</dbReference>
<dbReference type="PANTHER" id="PTHR11361">
    <property type="entry name" value="DNA MISMATCH REPAIR PROTEIN MUTS FAMILY MEMBER"/>
    <property type="match status" value="1"/>
</dbReference>
<keyword evidence="7 9" id="KW-0234">DNA repair</keyword>
<organism evidence="13 14">
    <name type="scientific">Anaerobiospirillum thomasii</name>
    <dbReference type="NCBI Taxonomy" id="179995"/>
    <lineage>
        <taxon>Bacteria</taxon>
        <taxon>Pseudomonadati</taxon>
        <taxon>Pseudomonadota</taxon>
        <taxon>Gammaproteobacteria</taxon>
        <taxon>Aeromonadales</taxon>
        <taxon>Succinivibrionaceae</taxon>
        <taxon>Anaerobiospirillum</taxon>
    </lineage>
</organism>
<feature type="domain" description="DNA mismatch repair proteins mutS family" evidence="12">
    <location>
        <begin position="687"/>
        <end position="703"/>
    </location>
</feature>
<feature type="binding site" evidence="9">
    <location>
        <begin position="613"/>
        <end position="620"/>
    </location>
    <ligand>
        <name>ATP</name>
        <dbReference type="ChEBI" id="CHEBI:30616"/>
    </ligand>
</feature>